<dbReference type="Proteomes" id="UP000053070">
    <property type="component" value="Unassembled WGS sequence"/>
</dbReference>
<keyword evidence="2" id="KW-1185">Reference proteome</keyword>
<gene>
    <name evidence="1" type="ORF">AAW01_06825</name>
</gene>
<comment type="caution">
    <text evidence="1">The sequence shown here is derived from an EMBL/GenBank/DDBJ whole genome shotgun (WGS) entry which is preliminary data.</text>
</comment>
<sequence>MQGQSFRSVLTGLLALLRDPLALALLAATIALTVGVAWLQHAALSSQPFGLLTTLGPAVLQMVGFAVIGYGLGYVLLADMRGGKTDGVVRYIGLYILYLLAFGIIAAIVLGGFAIALGFGASMQYVAVVVSMLTALLLFPALVRLKLLAADIEEPRLGTLFGELFSALLPHLVWIVLLTVPLGFATVALFGSTFDVEPAAGGLPMLIGQAAIAGLSSFIQEAISVVAARQLGSSPASEAAVFE</sequence>
<accession>A0A0G9MKW1</accession>
<dbReference type="STRING" id="502682.BMF35_a0361"/>
<evidence type="ECO:0000313" key="1">
    <source>
        <dbReference type="EMBL" id="KLE31325.1"/>
    </source>
</evidence>
<dbReference type="EMBL" id="LBHC01000002">
    <property type="protein sequence ID" value="KLE31325.1"/>
    <property type="molecule type" value="Genomic_DNA"/>
</dbReference>
<evidence type="ECO:0000313" key="2">
    <source>
        <dbReference type="Proteomes" id="UP000053070"/>
    </source>
</evidence>
<name>A0A0G9MKW1_9SPHN</name>
<dbReference type="RefSeq" id="WP_047006677.1">
    <property type="nucleotide sequence ID" value="NZ_CP018097.1"/>
</dbReference>
<dbReference type="PATRIC" id="fig|502682.8.peg.1390"/>
<dbReference type="AlphaFoldDB" id="A0A0G9MKW1"/>
<protein>
    <submittedName>
        <fullName evidence="1">Uncharacterized protein</fullName>
    </submittedName>
</protein>
<dbReference type="KEGG" id="egn:BMF35_a0361"/>
<organism evidence="1 2">
    <name type="scientific">Aurantiacibacter gangjinensis</name>
    <dbReference type="NCBI Taxonomy" id="502682"/>
    <lineage>
        <taxon>Bacteria</taxon>
        <taxon>Pseudomonadati</taxon>
        <taxon>Pseudomonadota</taxon>
        <taxon>Alphaproteobacteria</taxon>
        <taxon>Sphingomonadales</taxon>
        <taxon>Erythrobacteraceae</taxon>
        <taxon>Aurantiacibacter</taxon>
    </lineage>
</organism>
<proteinExistence type="predicted"/>
<reference evidence="1 2" key="1">
    <citation type="submission" date="2015-04" db="EMBL/GenBank/DDBJ databases">
        <title>The draft genome sequence of Erythrobacr gangjinensis K7-2.</title>
        <authorList>
            <person name="Zhuang L."/>
            <person name="Liu Y."/>
            <person name="Shao Z."/>
        </authorList>
    </citation>
    <scope>NUCLEOTIDE SEQUENCE [LARGE SCALE GENOMIC DNA]</scope>
    <source>
        <strain evidence="1 2">K7-2</strain>
    </source>
</reference>